<reference evidence="2 3" key="1">
    <citation type="submission" date="2020-03" db="EMBL/GenBank/DDBJ databases">
        <title>Soil Listeria distribution.</title>
        <authorList>
            <person name="Liao J."/>
            <person name="Wiedmann M."/>
        </authorList>
    </citation>
    <scope>NUCLEOTIDE SEQUENCE [LARGE SCALE GENOMIC DNA]</scope>
    <source>
        <strain evidence="2 3">FSL L7-1614</strain>
    </source>
</reference>
<dbReference type="Proteomes" id="UP000569903">
    <property type="component" value="Unassembled WGS sequence"/>
</dbReference>
<dbReference type="RefSeq" id="WP_185390270.1">
    <property type="nucleotide sequence ID" value="NZ_JAARQN010000020.1"/>
</dbReference>
<dbReference type="PROSITE" id="PS51257">
    <property type="entry name" value="PROKAR_LIPOPROTEIN"/>
    <property type="match status" value="1"/>
</dbReference>
<feature type="signal peptide" evidence="1">
    <location>
        <begin position="1"/>
        <end position="22"/>
    </location>
</feature>
<dbReference type="EMBL" id="JAARQN010000020">
    <property type="protein sequence ID" value="MBC1459128.1"/>
    <property type="molecule type" value="Genomic_DNA"/>
</dbReference>
<evidence type="ECO:0000313" key="3">
    <source>
        <dbReference type="Proteomes" id="UP000569903"/>
    </source>
</evidence>
<comment type="caution">
    <text evidence="2">The sequence shown here is derived from an EMBL/GenBank/DDBJ whole genome shotgun (WGS) entry which is preliminary data.</text>
</comment>
<organism evidence="2 3">
    <name type="scientific">Listeria newyorkensis</name>
    <dbReference type="NCBI Taxonomy" id="1497681"/>
    <lineage>
        <taxon>Bacteria</taxon>
        <taxon>Bacillati</taxon>
        <taxon>Bacillota</taxon>
        <taxon>Bacilli</taxon>
        <taxon>Bacillales</taxon>
        <taxon>Listeriaceae</taxon>
        <taxon>Listeria</taxon>
    </lineage>
</organism>
<accession>A0A841Z0L7</accession>
<evidence type="ECO:0000256" key="1">
    <source>
        <dbReference type="SAM" id="SignalP"/>
    </source>
</evidence>
<feature type="chain" id="PRO_5032660072" description="Lipoprotein" evidence="1">
    <location>
        <begin position="23"/>
        <end position="118"/>
    </location>
</feature>
<evidence type="ECO:0000313" key="2">
    <source>
        <dbReference type="EMBL" id="MBC1459128.1"/>
    </source>
</evidence>
<evidence type="ECO:0008006" key="4">
    <source>
        <dbReference type="Google" id="ProtNLM"/>
    </source>
</evidence>
<sequence>MKKILMSIGVLAILCVGVVACGNDDKQEDSQKKISLTVENEDLQTDSSKTATIKGKTEPFADIQVEGRFTSGDEKKNTQADKEGNFSQTVDWQTNYKVVAEKDGVKSNTVTVKVTHPQ</sequence>
<proteinExistence type="predicted"/>
<protein>
    <recommendedName>
        <fullName evidence="4">Lipoprotein</fullName>
    </recommendedName>
</protein>
<gene>
    <name evidence="2" type="ORF">HB850_15315</name>
</gene>
<dbReference type="AlphaFoldDB" id="A0A841Z0L7"/>
<keyword evidence="1" id="KW-0732">Signal</keyword>
<name>A0A841Z0L7_9LIST</name>